<protein>
    <recommendedName>
        <fullName evidence="8">Ion transport domain-containing protein</fullName>
    </recommendedName>
</protein>
<feature type="transmembrane region" description="Helical" evidence="7">
    <location>
        <begin position="634"/>
        <end position="650"/>
    </location>
</feature>
<accession>A0A9W7EA59</accession>
<dbReference type="PANTHER" id="PTHR24114">
    <property type="entry name" value="LEUCINE RICH REPEAT FAMILY PROTEIN"/>
    <property type="match status" value="1"/>
</dbReference>
<keyword evidence="5" id="KW-0175">Coiled coil</keyword>
<evidence type="ECO:0000256" key="3">
    <source>
        <dbReference type="ARBA" id="ARBA00022989"/>
    </source>
</evidence>
<keyword evidence="2 7" id="KW-0812">Transmembrane</keyword>
<feature type="transmembrane region" description="Helical" evidence="7">
    <location>
        <begin position="1165"/>
        <end position="1188"/>
    </location>
</feature>
<dbReference type="InterPro" id="IPR027359">
    <property type="entry name" value="Volt_channel_dom_sf"/>
</dbReference>
<feature type="transmembrane region" description="Helical" evidence="7">
    <location>
        <begin position="1055"/>
        <end position="1077"/>
    </location>
</feature>
<feature type="transmembrane region" description="Helical" evidence="7">
    <location>
        <begin position="536"/>
        <end position="553"/>
    </location>
</feature>
<feature type="transmembrane region" description="Helical" evidence="7">
    <location>
        <begin position="846"/>
        <end position="867"/>
    </location>
</feature>
<dbReference type="PROSITE" id="PS51450">
    <property type="entry name" value="LRR"/>
    <property type="match status" value="1"/>
</dbReference>
<feature type="transmembrane region" description="Helical" evidence="7">
    <location>
        <begin position="1237"/>
        <end position="1253"/>
    </location>
</feature>
<dbReference type="InterPro" id="IPR005821">
    <property type="entry name" value="Ion_trans_dom"/>
</dbReference>
<dbReference type="PANTHER" id="PTHR24114:SF2">
    <property type="entry name" value="F-BOX DOMAIN-CONTAINING PROTEIN-RELATED"/>
    <property type="match status" value="1"/>
</dbReference>
<name>A0A9W7EA59_9STRA</name>
<dbReference type="Pfam" id="PF00520">
    <property type="entry name" value="Ion_trans"/>
    <property type="match status" value="2"/>
</dbReference>
<evidence type="ECO:0000256" key="2">
    <source>
        <dbReference type="ARBA" id="ARBA00022692"/>
    </source>
</evidence>
<dbReference type="InterPro" id="IPR052394">
    <property type="entry name" value="LRR-containing"/>
</dbReference>
<feature type="domain" description="Ion transport" evidence="8">
    <location>
        <begin position="979"/>
        <end position="1131"/>
    </location>
</feature>
<proteinExistence type="predicted"/>
<feature type="compositionally biased region" description="Basic and acidic residues" evidence="6">
    <location>
        <begin position="115"/>
        <end position="154"/>
    </location>
</feature>
<feature type="compositionally biased region" description="Basic and acidic residues" evidence="6">
    <location>
        <begin position="338"/>
        <end position="347"/>
    </location>
</feature>
<feature type="compositionally biased region" description="Basic residues" evidence="6">
    <location>
        <begin position="1"/>
        <end position="11"/>
    </location>
</feature>
<dbReference type="SUPFAM" id="SSF52047">
    <property type="entry name" value="RNI-like"/>
    <property type="match status" value="3"/>
</dbReference>
<dbReference type="SUPFAM" id="SSF81324">
    <property type="entry name" value="Voltage-gated potassium channels"/>
    <property type="match status" value="2"/>
</dbReference>
<dbReference type="Proteomes" id="UP001165085">
    <property type="component" value="Unassembled WGS sequence"/>
</dbReference>
<feature type="domain" description="Ion transport" evidence="8">
    <location>
        <begin position="1171"/>
        <end position="1300"/>
    </location>
</feature>
<dbReference type="GO" id="GO:0005216">
    <property type="term" value="F:monoatomic ion channel activity"/>
    <property type="evidence" value="ECO:0007669"/>
    <property type="project" value="InterPro"/>
</dbReference>
<reference evidence="10" key="1">
    <citation type="journal article" date="2023" name="Commun. Biol.">
        <title>Genome analysis of Parmales, the sister group of diatoms, reveals the evolutionary specialization of diatoms from phago-mixotrophs to photoautotrophs.</title>
        <authorList>
            <person name="Ban H."/>
            <person name="Sato S."/>
            <person name="Yoshikawa S."/>
            <person name="Yamada K."/>
            <person name="Nakamura Y."/>
            <person name="Ichinomiya M."/>
            <person name="Sato N."/>
            <person name="Blanc-Mathieu R."/>
            <person name="Endo H."/>
            <person name="Kuwata A."/>
            <person name="Ogata H."/>
        </authorList>
    </citation>
    <scope>NUCLEOTIDE SEQUENCE [LARGE SCALE GENOMIC DNA]</scope>
    <source>
        <strain evidence="10">NIES 3701</strain>
    </source>
</reference>
<evidence type="ECO:0000256" key="7">
    <source>
        <dbReference type="SAM" id="Phobius"/>
    </source>
</evidence>
<dbReference type="Pfam" id="PF13516">
    <property type="entry name" value="LRR_6"/>
    <property type="match status" value="5"/>
</dbReference>
<feature type="compositionally biased region" description="Basic and acidic residues" evidence="6">
    <location>
        <begin position="307"/>
        <end position="317"/>
    </location>
</feature>
<feature type="transmembrane region" description="Helical" evidence="7">
    <location>
        <begin position="1430"/>
        <end position="1451"/>
    </location>
</feature>
<comment type="caution">
    <text evidence="9">The sequence shown here is derived from an EMBL/GenBank/DDBJ whole genome shotgun (WGS) entry which is preliminary data.</text>
</comment>
<feature type="region of interest" description="Disordered" evidence="6">
    <location>
        <begin position="1"/>
        <end position="154"/>
    </location>
</feature>
<feature type="compositionally biased region" description="Basic and acidic residues" evidence="6">
    <location>
        <begin position="406"/>
        <end position="436"/>
    </location>
</feature>
<feature type="transmembrane region" description="Helical" evidence="7">
    <location>
        <begin position="685"/>
        <end position="708"/>
    </location>
</feature>
<evidence type="ECO:0000313" key="9">
    <source>
        <dbReference type="EMBL" id="GMH70625.1"/>
    </source>
</evidence>
<dbReference type="SMART" id="SM00368">
    <property type="entry name" value="LRR_RI"/>
    <property type="match status" value="16"/>
</dbReference>
<evidence type="ECO:0000256" key="4">
    <source>
        <dbReference type="ARBA" id="ARBA00023136"/>
    </source>
</evidence>
<evidence type="ECO:0000256" key="6">
    <source>
        <dbReference type="SAM" id="MobiDB-lite"/>
    </source>
</evidence>
<evidence type="ECO:0000259" key="8">
    <source>
        <dbReference type="Pfam" id="PF00520"/>
    </source>
</evidence>
<evidence type="ECO:0000313" key="10">
    <source>
        <dbReference type="Proteomes" id="UP001165085"/>
    </source>
</evidence>
<feature type="transmembrane region" description="Helical" evidence="7">
    <location>
        <begin position="657"/>
        <end position="679"/>
    </location>
</feature>
<evidence type="ECO:0000256" key="5">
    <source>
        <dbReference type="SAM" id="Coils"/>
    </source>
</evidence>
<feature type="compositionally biased region" description="Basic and acidic residues" evidence="6">
    <location>
        <begin position="357"/>
        <end position="379"/>
    </location>
</feature>
<gene>
    <name evidence="9" type="ORF">TrST_g14063</name>
</gene>
<dbReference type="Gene3D" id="1.20.120.350">
    <property type="entry name" value="Voltage-gated potassium channels. Chain C"/>
    <property type="match status" value="2"/>
</dbReference>
<feature type="coiled-coil region" evidence="5">
    <location>
        <begin position="930"/>
        <end position="960"/>
    </location>
</feature>
<feature type="region of interest" description="Disordered" evidence="6">
    <location>
        <begin position="286"/>
        <end position="464"/>
    </location>
</feature>
<dbReference type="InterPro" id="IPR001611">
    <property type="entry name" value="Leu-rich_rpt"/>
</dbReference>
<evidence type="ECO:0000256" key="1">
    <source>
        <dbReference type="ARBA" id="ARBA00004141"/>
    </source>
</evidence>
<comment type="subcellular location">
    <subcellularLocation>
        <location evidence="1">Membrane</location>
        <topology evidence="1">Multi-pass membrane protein</topology>
    </subcellularLocation>
</comment>
<dbReference type="OrthoDB" id="192240at2759"/>
<keyword evidence="10" id="KW-1185">Reference proteome</keyword>
<keyword evidence="3 7" id="KW-1133">Transmembrane helix</keyword>
<feature type="compositionally biased region" description="Acidic residues" evidence="6">
    <location>
        <begin position="380"/>
        <end position="390"/>
    </location>
</feature>
<dbReference type="GO" id="GO:0016020">
    <property type="term" value="C:membrane"/>
    <property type="evidence" value="ECO:0007669"/>
    <property type="project" value="UniProtKB-SubCell"/>
</dbReference>
<sequence length="2566" mass="289928">MVKQKRYRRVVKIPVASTSPTEPGRQASRHVGFADLPDDASLSDASSNSVSRRGGGVKFADDVTGGDDQSQPPTIIENMPQELTAAARDPDQPSVAGSEGSVSVPSGQYKYAMMGEEKKTPFEQKKEDELKAKEAEAERLRQAEEDRVRKTEAEHRRLSILEQERTSQLPARSRGSILAVKENFKSYIHNQAMKRGSIAFTANIEKSDSHVQNLEKIAVEEEGGSQSAKYKVMEKPGFMAPKIKAKPATPIRKKSMFRRMSNAIFGASKVEAPLKLAPLETEMVNKSELDGRISPTIAEEGEEEEDDKAREEQDAKDLSFLNSADNDDPVTLTELDGEDKKEKEKGGVPETGTGSPPEKRQRDDEELEKTASENSSRDDSDADSEKDEEAEAAKGQTLAERKKLRRQQEKMKEEEGKETKVEEEKDKGLSRKELKKQNRQRRRLASVHAIPNLGEEVEEEVTPQQTIEEKMAEQKQKDNEQLAAADRMMAENEAFLRKLRGEDGEQDGSVDSQGRELSETVVDTVTGSHLFKFERYFIYLQFTSIILSLNVAWPDAFEYSFGIFAWLSNEWYVWPFHKFFSLFRIKELVDIVDLAMYYWLVNYALKLVFVIVLLWAFFNFWVVKDYTDPKYTDAWIQVYITYWWNLVLFWKSGLARCIFATALLEGLLIGAGVLLWVTLDQDRGVALMVSGTLFLAVFFTIYVTFVCLTRLAFHRNTRNNEYYTMRIMMKNIVESKNRICLFLLTALYLPTLQTIFKAVIPIYDWNDTHAPLPRTDQLERTIYENTFIGYSNANHGLNTLTGQINYHVSCYIMGFPPNVSPETNKTVATIDCNSPTGYSITSATSLLIPVYAIGFPLMCLYLAVVSYQTMKASNWFPNYVAQYQSYFNYNRHLRKESKFVFRAKIKSLIFFKELLQGMKSDLIGVIKIILFQEAKQVSKAEERRRKLKKEEKKRQEVEWRENRPSWRVKTEAHALGGRFTFFIYIIIFANLFVMAHERGLMTFDFLNTPPDEDGEVNPNVELLKYLNWFFAAVFGYEFIVKIFGMAPKFYFRDPFNIFDFFLVLFSVLEIFILPYVFPEAEAVEGDDDAALAAAEEEGGGGGSGAGGAKAVRLFKMARLLKMLRLGKILKAIKLKVNRHLKRVEEMYNADDYDWPNWRRKLKKKVIGNLVTNFIYVLIFINLAGVFAGDDIKAADPEMGYPLMYYSDWFFGVAFSIEMLVKWVGIGPKLYFMDPFEILNFVLVLMGWGELLFLPPSPTPPDLDADVAAGGGAGAAKLARLARFARFARFARVLRLLKIFKPQTQAQWRFQKSLEFKVSKLNGKFRSSCEEYISTCKAFAVDHELIILSWDSLLDASTTVYLIQPFKHQWRYWKSVHHLETLTFTAVAIVSQRNYGPEDQLQMLLVVLVVFQALHLIAMPFLYSRERKLDFFCRTALIWNCLVGIMIVHGLVGSTGSGLLMMWGNLSLLFIFGFLMQLPQTVKRFVKNLRDKVDSGVVKFVFKQIRKKNLALENINTGLLALQQWDNMIQDEKWMGFIGLSKAKPKNLLGGWQRFRYLKWAAIRDLRLINIRDPIGVSVLHEAMAQAEPEICRWLVHHDRDFVDLEDEGRDTPVLIGLKECSRALLSFAEKPTEETSWKRSRYADIFLSEQIHASKPMWNRFHYATLEDMAVPLLGELTQQLATCFDLNPPEGYVRVSKWYEYGESIMEFLAEMYVASRRELNLYNKELGDIGFDSFLAMTRKMSVKHTSFTVPTNYKLFYPISVVKLDLRNNRLKHEAGIAIATMLETNSTLQYLDLSDNSIDDDAGISIMEALRHNHAVHTLKMGSNLLGPGTGKELAHCLRRNQVLREVDMSWNSMGAKRFWKDLETEEFVTGSGEDLGMSLRHNKTLTVLNLEGNRLGTGTGDAFAQMMRKNATLLTLNLATNEILVDGGRYIANSIGKNKAMTYLNMADNQLGPKAGLAFARSLKDNHCLAHLDLSTNRLGFRAGTAFAIAMMHNTSLVSINMKNNDFGPNVGKKWAAAIQRNVGLTDIDFSSNDLGKISHLGGDPGELGVMMKKALSANRQITSLNFSGCHFDSQTFIAVCGAFMSMDALRVLRLDDLILDEPCTQQLCNAVESANISHLSLARCVIGDSAKAANLLSNSLGHMQFLRNLDLSGNILGPRCCEKLAAAFSNEGMQIVHLNLAGNKLGPEGGQKIAEAFTHLHTLSWLDMSDNDLDEDACRELSESLREVISFGVVTRPCSMRHFEARNNQFGDEATAELIHAFSNEVTHYIGLSSTELGPRAGAAIGQGLRQPTIAWECIDVSNNKLGKEGANSIWWSMRKNHSLLDLDMSSNDIGPVFGTDSDELGMHGISIDTALERNFSLKNLKMSDNGISAAAGVMFAESLTANKSLSNITFSKNSLDHVVGEHLGSRLSHDRQIYSLDLSYNYMGWMGGQSIAQSIFTNRFLVELDLTGNKLGENGPKVGMQFARALYENNVIKVLRLGSNRFGPAAGVSFSTSLKRNKTLTVLDFTDNRLSEEVGEKFLELLQLDNTALIELGLSRVEVGMRVWDEVEEIMSGRR</sequence>
<feature type="compositionally biased region" description="Low complexity" evidence="6">
    <location>
        <begin position="39"/>
        <end position="52"/>
    </location>
</feature>
<dbReference type="Gene3D" id="3.80.10.10">
    <property type="entry name" value="Ribonuclease Inhibitor"/>
    <property type="match status" value="5"/>
</dbReference>
<feature type="transmembrane region" description="Helical" evidence="7">
    <location>
        <begin position="1208"/>
        <end position="1225"/>
    </location>
</feature>
<dbReference type="InterPro" id="IPR032675">
    <property type="entry name" value="LRR_dom_sf"/>
</dbReference>
<feature type="transmembrane region" description="Helical" evidence="7">
    <location>
        <begin position="1402"/>
        <end position="1423"/>
    </location>
</feature>
<feature type="transmembrane region" description="Helical" evidence="7">
    <location>
        <begin position="739"/>
        <end position="763"/>
    </location>
</feature>
<dbReference type="EMBL" id="BRXY01000141">
    <property type="protein sequence ID" value="GMH70625.1"/>
    <property type="molecule type" value="Genomic_DNA"/>
</dbReference>
<organism evidence="9 10">
    <name type="scientific">Triparma strigata</name>
    <dbReference type="NCBI Taxonomy" id="1606541"/>
    <lineage>
        <taxon>Eukaryota</taxon>
        <taxon>Sar</taxon>
        <taxon>Stramenopiles</taxon>
        <taxon>Ochrophyta</taxon>
        <taxon>Bolidophyceae</taxon>
        <taxon>Parmales</taxon>
        <taxon>Triparmaceae</taxon>
        <taxon>Triparma</taxon>
    </lineage>
</organism>
<feature type="transmembrane region" description="Helical" evidence="7">
    <location>
        <begin position="597"/>
        <end position="622"/>
    </location>
</feature>
<keyword evidence="4 7" id="KW-0472">Membrane</keyword>
<feature type="transmembrane region" description="Helical" evidence="7">
    <location>
        <begin position="975"/>
        <end position="995"/>
    </location>
</feature>